<dbReference type="RefSeq" id="WP_310911848.1">
    <property type="nucleotide sequence ID" value="NZ_JAVLVT010000003.1"/>
</dbReference>
<protein>
    <submittedName>
        <fullName evidence="1">Uncharacterized protein</fullName>
    </submittedName>
</protein>
<sequence>MARAMTPFRKTRVAADYVLRNSSEEATHLRALEVFHALVACEEAMAEDPVLAQERFDELRSALRVLLGDAWIARHAEDAQVRAFLGLDQDTLPADQDETIAALLWERFGPAGTA</sequence>
<organism evidence="1 2">
    <name type="scientific">Lipingzhangella rawalii</name>
    <dbReference type="NCBI Taxonomy" id="2055835"/>
    <lineage>
        <taxon>Bacteria</taxon>
        <taxon>Bacillati</taxon>
        <taxon>Actinomycetota</taxon>
        <taxon>Actinomycetes</taxon>
        <taxon>Streptosporangiales</taxon>
        <taxon>Nocardiopsidaceae</taxon>
        <taxon>Lipingzhangella</taxon>
    </lineage>
</organism>
<dbReference type="EMBL" id="JAVLVT010000003">
    <property type="protein sequence ID" value="MDS1270330.1"/>
    <property type="molecule type" value="Genomic_DNA"/>
</dbReference>
<proteinExistence type="predicted"/>
<name>A0ABU2H641_9ACTN</name>
<evidence type="ECO:0000313" key="2">
    <source>
        <dbReference type="Proteomes" id="UP001250214"/>
    </source>
</evidence>
<keyword evidence="2" id="KW-1185">Reference proteome</keyword>
<accession>A0ABU2H641</accession>
<evidence type="ECO:0000313" key="1">
    <source>
        <dbReference type="EMBL" id="MDS1270330.1"/>
    </source>
</evidence>
<dbReference type="Proteomes" id="UP001250214">
    <property type="component" value="Unassembled WGS sequence"/>
</dbReference>
<gene>
    <name evidence="1" type="ORF">RIF23_08485</name>
</gene>
<reference evidence="2" key="1">
    <citation type="submission" date="2023-07" db="EMBL/GenBank/DDBJ databases">
        <title>Novel species in the genus Lipingzhangella isolated from Sambhar Salt Lake.</title>
        <authorList>
            <person name="Jiya N."/>
            <person name="Kajale S."/>
            <person name="Sharma A."/>
        </authorList>
    </citation>
    <scope>NUCLEOTIDE SEQUENCE [LARGE SCALE GENOMIC DNA]</scope>
    <source>
        <strain evidence="2">LS1_29</strain>
    </source>
</reference>
<comment type="caution">
    <text evidence="1">The sequence shown here is derived from an EMBL/GenBank/DDBJ whole genome shotgun (WGS) entry which is preliminary data.</text>
</comment>